<gene>
    <name evidence="2" type="ORF">KOR34_07900</name>
</gene>
<comment type="caution">
    <text evidence="2">The sequence shown here is derived from an EMBL/GenBank/DDBJ whole genome shotgun (WGS) entry which is preliminary data.</text>
</comment>
<dbReference type="RefSeq" id="WP_146562383.1">
    <property type="nucleotide sequence ID" value="NZ_SIHJ01000001.1"/>
</dbReference>
<keyword evidence="3" id="KW-1185">Reference proteome</keyword>
<dbReference type="InterPro" id="IPR008794">
    <property type="entry name" value="Pro_racemase_fam"/>
</dbReference>
<dbReference type="SFLD" id="SFLDS00028">
    <property type="entry name" value="Proline_Racemase"/>
    <property type="match status" value="1"/>
</dbReference>
<evidence type="ECO:0000313" key="2">
    <source>
        <dbReference type="EMBL" id="TWT35893.1"/>
    </source>
</evidence>
<evidence type="ECO:0000256" key="1">
    <source>
        <dbReference type="ARBA" id="ARBA00007529"/>
    </source>
</evidence>
<dbReference type="PANTHER" id="PTHR33442:SF1">
    <property type="entry name" value="TRANS-3-HYDROXY-L-PROLINE DEHYDRATASE"/>
    <property type="match status" value="1"/>
</dbReference>
<dbReference type="AlphaFoldDB" id="A0A5C5VD28"/>
<reference evidence="2 3" key="1">
    <citation type="submission" date="2019-02" db="EMBL/GenBank/DDBJ databases">
        <title>Deep-cultivation of Planctomycetes and their phenomic and genomic characterization uncovers novel biology.</title>
        <authorList>
            <person name="Wiegand S."/>
            <person name="Jogler M."/>
            <person name="Boedeker C."/>
            <person name="Pinto D."/>
            <person name="Vollmers J."/>
            <person name="Rivas-Marin E."/>
            <person name="Kohn T."/>
            <person name="Peeters S.H."/>
            <person name="Heuer A."/>
            <person name="Rast P."/>
            <person name="Oberbeckmann S."/>
            <person name="Bunk B."/>
            <person name="Jeske O."/>
            <person name="Meyerdierks A."/>
            <person name="Storesund J.E."/>
            <person name="Kallscheuer N."/>
            <person name="Luecker S."/>
            <person name="Lage O.M."/>
            <person name="Pohl T."/>
            <person name="Merkel B.J."/>
            <person name="Hornburger P."/>
            <person name="Mueller R.-W."/>
            <person name="Bruemmer F."/>
            <person name="Labrenz M."/>
            <person name="Spormann A.M."/>
            <person name="Op Den Camp H."/>
            <person name="Overmann J."/>
            <person name="Amann R."/>
            <person name="Jetten M.S.M."/>
            <person name="Mascher T."/>
            <person name="Medema M.H."/>
            <person name="Devos D.P."/>
            <person name="Kaster A.-K."/>
            <person name="Ovreas L."/>
            <person name="Rohde M."/>
            <person name="Galperin M.Y."/>
            <person name="Jogler C."/>
        </authorList>
    </citation>
    <scope>NUCLEOTIDE SEQUENCE [LARGE SCALE GENOMIC DNA]</scope>
    <source>
        <strain evidence="2 3">KOR34</strain>
    </source>
</reference>
<dbReference type="PIRSF" id="PIRSF029792">
    <property type="entry name" value="Pro_racemase"/>
    <property type="match status" value="1"/>
</dbReference>
<dbReference type="SUPFAM" id="SSF54506">
    <property type="entry name" value="Diaminopimelate epimerase-like"/>
    <property type="match status" value="1"/>
</dbReference>
<dbReference type="OrthoDB" id="181267at2"/>
<name>A0A5C5VD28_9BACT</name>
<dbReference type="Proteomes" id="UP000316714">
    <property type="component" value="Unassembled WGS sequence"/>
</dbReference>
<evidence type="ECO:0000313" key="3">
    <source>
        <dbReference type="Proteomes" id="UP000316714"/>
    </source>
</evidence>
<proteinExistence type="inferred from homology"/>
<organism evidence="2 3">
    <name type="scientific">Posidoniimonas corsicana</name>
    <dbReference type="NCBI Taxonomy" id="1938618"/>
    <lineage>
        <taxon>Bacteria</taxon>
        <taxon>Pseudomonadati</taxon>
        <taxon>Planctomycetota</taxon>
        <taxon>Planctomycetia</taxon>
        <taxon>Pirellulales</taxon>
        <taxon>Lacipirellulaceae</taxon>
        <taxon>Posidoniimonas</taxon>
    </lineage>
</organism>
<dbReference type="EC" id="5.1.1.8" evidence="2"/>
<dbReference type="PANTHER" id="PTHR33442">
    <property type="entry name" value="TRANS-3-HYDROXY-L-PROLINE DEHYDRATASE"/>
    <property type="match status" value="1"/>
</dbReference>
<dbReference type="Gene3D" id="3.10.310.10">
    <property type="entry name" value="Diaminopimelate Epimerase, Chain A, domain 1"/>
    <property type="match status" value="2"/>
</dbReference>
<comment type="similarity">
    <text evidence="1">Belongs to the proline racemase family.</text>
</comment>
<sequence length="326" mass="34687">MTAANYPPGVVRVIDSHTAGEPTRVVVEGAPDLGGGDMRSRLTRMREQEDWLRTSLVLEPRGSEAMVGALLQAPVSPDAAAGVLFFNNAGYLGMCGHGAIGVVETLAYLGRIGPGRHVIETPVGDIAIELTPDGEAVIENVLSYRWAQDVAVQVDGLGEVVGDIAYGGNWFFFTKTDRRLLLADHPELTALTTRIRRALRAQGVTGRDGAEIDHVELIGPPSDPAVADAKNFVLCPGEQYDRSPCGTGTSAKLACLAADGALAEGETWRQESIVGGVFLGRYRSVDGGVIPTITGRAYVNGDTRLLFHPGDPFRHGIQPTRPTDHA</sequence>
<protein>
    <submittedName>
        <fullName evidence="2">4-hydroxyproline epimerase</fullName>
        <ecNumber evidence="2">5.1.1.8</ecNumber>
    </submittedName>
</protein>
<accession>A0A5C5VD28</accession>
<dbReference type="GO" id="GO:0047580">
    <property type="term" value="F:4-hydroxyproline epimerase activity"/>
    <property type="evidence" value="ECO:0007669"/>
    <property type="project" value="UniProtKB-EC"/>
</dbReference>
<dbReference type="EMBL" id="SIHJ01000001">
    <property type="protein sequence ID" value="TWT35893.1"/>
    <property type="molecule type" value="Genomic_DNA"/>
</dbReference>
<dbReference type="FunFam" id="3.10.310.10:FF:000003">
    <property type="entry name" value="Proline racemase"/>
    <property type="match status" value="1"/>
</dbReference>
<dbReference type="Pfam" id="PF05544">
    <property type="entry name" value="Pro_racemase"/>
    <property type="match status" value="1"/>
</dbReference>
<keyword evidence="2" id="KW-0413">Isomerase</keyword>